<dbReference type="EMBL" id="MCFC01000067">
    <property type="protein sequence ID" value="ORY24470.1"/>
    <property type="molecule type" value="Genomic_DNA"/>
</dbReference>
<dbReference type="GO" id="GO:0046872">
    <property type="term" value="F:metal ion binding"/>
    <property type="evidence" value="ECO:0007669"/>
    <property type="project" value="UniProtKB-ARBA"/>
</dbReference>
<sequence>MVQTSQYEYDWEPFPSPQGRYEAYQRDGVVVARSVFDASEITHIRQVFIKELEQNRQKMSHDDKVPSNDPLAKYPRFVHPHRHPETQAGQLARQNMVNKRILDIVQTLVGPAYGAQSMFYFKPPTARGQALHQDNMSLRAHPETCIAAWIAVDDADGENGGLMVVPGSHKHETICPTPADPTLSFSNSEVKLPPGMKRFQTKLKAGDVLFFHGSLVHGSNPNRSDSRFRRALIFHYVPQSSKEIAFFYLPLIRPDGTEEKIEEAELGGPCGNPWQEEA</sequence>
<keyword evidence="3" id="KW-0223">Dioxygenase</keyword>
<dbReference type="PANTHER" id="PTHR20883">
    <property type="entry name" value="PHYTANOYL-COA DIOXYGENASE DOMAIN CONTAINING 1"/>
    <property type="match status" value="1"/>
</dbReference>
<dbReference type="Pfam" id="PF05721">
    <property type="entry name" value="PhyH"/>
    <property type="match status" value="1"/>
</dbReference>
<dbReference type="InParanoid" id="A0A1Y2AQ87"/>
<evidence type="ECO:0000256" key="1">
    <source>
        <dbReference type="ARBA" id="ARBA00001962"/>
    </source>
</evidence>
<dbReference type="PANTHER" id="PTHR20883:SF48">
    <property type="entry name" value="ECTOINE DIOXYGENASE"/>
    <property type="match status" value="1"/>
</dbReference>
<dbReference type="Proteomes" id="UP000193986">
    <property type="component" value="Unassembled WGS sequence"/>
</dbReference>
<evidence type="ECO:0000256" key="2">
    <source>
        <dbReference type="ARBA" id="ARBA00005830"/>
    </source>
</evidence>
<name>A0A1Y2AQ87_9TREE</name>
<dbReference type="GO" id="GO:0051213">
    <property type="term" value="F:dioxygenase activity"/>
    <property type="evidence" value="ECO:0007669"/>
    <property type="project" value="UniProtKB-KW"/>
</dbReference>
<keyword evidence="4" id="KW-1185">Reference proteome</keyword>
<organism evidence="3 4">
    <name type="scientific">Naematelia encephala</name>
    <dbReference type="NCBI Taxonomy" id="71784"/>
    <lineage>
        <taxon>Eukaryota</taxon>
        <taxon>Fungi</taxon>
        <taxon>Dikarya</taxon>
        <taxon>Basidiomycota</taxon>
        <taxon>Agaricomycotina</taxon>
        <taxon>Tremellomycetes</taxon>
        <taxon>Tremellales</taxon>
        <taxon>Naemateliaceae</taxon>
        <taxon>Naematelia</taxon>
    </lineage>
</organism>
<reference evidence="3 4" key="1">
    <citation type="submission" date="2016-07" db="EMBL/GenBank/DDBJ databases">
        <title>Pervasive Adenine N6-methylation of Active Genes in Fungi.</title>
        <authorList>
            <consortium name="DOE Joint Genome Institute"/>
            <person name="Mondo S.J."/>
            <person name="Dannebaum R.O."/>
            <person name="Kuo R.C."/>
            <person name="Labutti K."/>
            <person name="Haridas S."/>
            <person name="Kuo A."/>
            <person name="Salamov A."/>
            <person name="Ahrendt S.R."/>
            <person name="Lipzen A."/>
            <person name="Sullivan W."/>
            <person name="Andreopoulos W.B."/>
            <person name="Clum A."/>
            <person name="Lindquist E."/>
            <person name="Daum C."/>
            <person name="Ramamoorthy G.K."/>
            <person name="Gryganskyi A."/>
            <person name="Culley D."/>
            <person name="Magnuson J.K."/>
            <person name="James T.Y."/>
            <person name="O'Malley M.A."/>
            <person name="Stajich J.E."/>
            <person name="Spatafora J.W."/>
            <person name="Visel A."/>
            <person name="Grigoriev I.V."/>
        </authorList>
    </citation>
    <scope>NUCLEOTIDE SEQUENCE [LARGE SCALE GENOMIC DNA]</scope>
    <source>
        <strain evidence="3 4">68-887.2</strain>
    </source>
</reference>
<dbReference type="AlphaFoldDB" id="A0A1Y2AQ87"/>
<evidence type="ECO:0000313" key="4">
    <source>
        <dbReference type="Proteomes" id="UP000193986"/>
    </source>
</evidence>
<comment type="caution">
    <text evidence="3">The sequence shown here is derived from an EMBL/GenBank/DDBJ whole genome shotgun (WGS) entry which is preliminary data.</text>
</comment>
<accession>A0A1Y2AQ87</accession>
<dbReference type="SUPFAM" id="SSF51197">
    <property type="entry name" value="Clavaminate synthase-like"/>
    <property type="match status" value="1"/>
</dbReference>
<dbReference type="Gene3D" id="2.60.120.620">
    <property type="entry name" value="q2cbj1_9rhob like domain"/>
    <property type="match status" value="1"/>
</dbReference>
<keyword evidence="3" id="KW-0560">Oxidoreductase</keyword>
<dbReference type="OrthoDB" id="445007at2759"/>
<gene>
    <name evidence="3" type="ORF">BCR39DRAFT_546742</name>
</gene>
<comment type="cofactor">
    <cofactor evidence="1">
        <name>Fe cation</name>
        <dbReference type="ChEBI" id="CHEBI:24875"/>
    </cofactor>
</comment>
<dbReference type="STRING" id="71784.A0A1Y2AQ87"/>
<proteinExistence type="inferred from homology"/>
<dbReference type="InterPro" id="IPR008775">
    <property type="entry name" value="Phytyl_CoA_dOase-like"/>
</dbReference>
<comment type="similarity">
    <text evidence="2">Belongs to the PhyH family.</text>
</comment>
<protein>
    <submittedName>
        <fullName evidence="3">Phytanoyl-CoA dioxygenase family protein</fullName>
    </submittedName>
</protein>
<evidence type="ECO:0000313" key="3">
    <source>
        <dbReference type="EMBL" id="ORY24470.1"/>
    </source>
</evidence>